<dbReference type="HOGENOM" id="CLU_000445_92_1_4"/>
<dbReference type="InterPro" id="IPR003607">
    <property type="entry name" value="HD/PDEase_dom"/>
</dbReference>
<dbReference type="eggNOG" id="COG2206">
    <property type="taxonomic scope" value="Bacteria"/>
</dbReference>
<dbReference type="PROSITE" id="PS51832">
    <property type="entry name" value="HD_GYP"/>
    <property type="match status" value="1"/>
</dbReference>
<dbReference type="GO" id="GO:0008081">
    <property type="term" value="F:phosphoric diester hydrolase activity"/>
    <property type="evidence" value="ECO:0007669"/>
    <property type="project" value="UniProtKB-ARBA"/>
</dbReference>
<feature type="domain" description="HD-GYP" evidence="2">
    <location>
        <begin position="149"/>
        <end position="344"/>
    </location>
</feature>
<dbReference type="NCBIfam" id="TIGR00277">
    <property type="entry name" value="HDIG"/>
    <property type="match status" value="1"/>
</dbReference>
<evidence type="ECO:0000313" key="3">
    <source>
        <dbReference type="EMBL" id="ACT49788.1"/>
    </source>
</evidence>
<sequence length="424" mass="47640">MNPQQNHFIDVNQLRVGLYVHLDLGWMDHPFTFSNFKLKDEEQIATIKKVGLKRLRYDPNRSDCDPLPMPEPILSPRGPLVEPPVEPVSHDRHQLDPGLRLQELQHALDESEKKFLAAANVAKQVTRNILTQTQTSLQQANTLIEGMVDSVLGESDIAIYAMSGNRSGDEHFNHPLNVTTLALMLSKSMDMSEEHARTLGLAALFHDIGKIEIPNRLLMKTEPLTKAEQSFMEQHSEIGARIAKQCGMSAEVVELILHHHEYADGSGYPKRLKMNDISLLARLLAIVNVYDNLCNPALTNKALTPYEALAYMFAHQRSKFDESLLKRLIKCLGVYPPGSVVQLSTGLHGIVVSVNMDKPLRPFVMVHDPASPTEESQLIDLRDDPSINISLCLKPSQLPEDAMHFLKPRKRLSYFISKDNQIAS</sequence>
<dbReference type="OrthoDB" id="9763857at2"/>
<dbReference type="EMBL" id="CP001674">
    <property type="protein sequence ID" value="ACT49788.1"/>
    <property type="molecule type" value="Genomic_DNA"/>
</dbReference>
<keyword evidence="4" id="KW-1185">Reference proteome</keyword>
<reference evidence="3 4" key="2">
    <citation type="journal article" date="2011" name="J. Bacteriol.">
        <title>Genomes of three methylotrophs from a single niche uncover genetic and metabolic divergence of Methylophilaceae.</title>
        <authorList>
            <person name="Lapidus A."/>
            <person name="Clum A."/>
            <person name="Labutti K."/>
            <person name="Kaluzhnaya M.G."/>
            <person name="Lim S."/>
            <person name="Beck D.A."/>
            <person name="Glavina Del Rio T."/>
            <person name="Nolan M."/>
            <person name="Mavromatis K."/>
            <person name="Huntemann M."/>
            <person name="Lucas S."/>
            <person name="Lidstrom M.E."/>
            <person name="Ivanova N."/>
            <person name="Chistoserdova L."/>
        </authorList>
    </citation>
    <scope>NUCLEOTIDE SEQUENCE [LARGE SCALE GENOMIC DNA]</scope>
    <source>
        <strain evidence="3 4">SIP3-4</strain>
    </source>
</reference>
<gene>
    <name evidence="3" type="ordered locus">Msip34_0540</name>
</gene>
<dbReference type="SMART" id="SM00471">
    <property type="entry name" value="HDc"/>
    <property type="match status" value="1"/>
</dbReference>
<reference evidence="4" key="1">
    <citation type="submission" date="2009-07" db="EMBL/GenBank/DDBJ databases">
        <title>Complete sequence of chromosome of Methylovorus sp. SIP3-4.</title>
        <authorList>
            <person name="Lucas S."/>
            <person name="Copeland A."/>
            <person name="Lapidus A."/>
            <person name="Glavina del Rio T."/>
            <person name="Tice H."/>
            <person name="Bruce D."/>
            <person name="Goodwin L."/>
            <person name="Pitluck S."/>
            <person name="Clum A."/>
            <person name="Larimer F."/>
            <person name="Land M."/>
            <person name="Hauser L."/>
            <person name="Kyrpides N."/>
            <person name="Mikhailova N."/>
            <person name="Kayluzhnaya M."/>
            <person name="Chistoserdova L."/>
        </authorList>
    </citation>
    <scope>NUCLEOTIDE SEQUENCE [LARGE SCALE GENOMIC DNA]</scope>
    <source>
        <strain evidence="4">SIP3-4</strain>
    </source>
</reference>
<dbReference type="InterPro" id="IPR006675">
    <property type="entry name" value="HDIG_dom"/>
</dbReference>
<organism evidence="3 4">
    <name type="scientific">Methylovorus glucosotrophus (strain SIP3-4)</name>
    <dbReference type="NCBI Taxonomy" id="582744"/>
    <lineage>
        <taxon>Bacteria</taxon>
        <taxon>Pseudomonadati</taxon>
        <taxon>Pseudomonadota</taxon>
        <taxon>Betaproteobacteria</taxon>
        <taxon>Nitrosomonadales</taxon>
        <taxon>Methylophilaceae</taxon>
        <taxon>Methylovorus</taxon>
    </lineage>
</organism>
<proteinExistence type="predicted"/>
<evidence type="ECO:0000259" key="1">
    <source>
        <dbReference type="PROSITE" id="PS51831"/>
    </source>
</evidence>
<dbReference type="Pfam" id="PF11871">
    <property type="entry name" value="DUF3391"/>
    <property type="match status" value="1"/>
</dbReference>
<dbReference type="InterPro" id="IPR021812">
    <property type="entry name" value="DUF3391"/>
</dbReference>
<keyword evidence="3" id="KW-0378">Hydrolase</keyword>
<dbReference type="InterPro" id="IPR006674">
    <property type="entry name" value="HD_domain"/>
</dbReference>
<dbReference type="PANTHER" id="PTHR43155">
    <property type="entry name" value="CYCLIC DI-GMP PHOSPHODIESTERASE PA4108-RELATED"/>
    <property type="match status" value="1"/>
</dbReference>
<evidence type="ECO:0000259" key="2">
    <source>
        <dbReference type="PROSITE" id="PS51832"/>
    </source>
</evidence>
<dbReference type="Proteomes" id="UP000002743">
    <property type="component" value="Chromosome"/>
</dbReference>
<dbReference type="Gene3D" id="1.10.3210.10">
    <property type="entry name" value="Hypothetical protein af1432"/>
    <property type="match status" value="1"/>
</dbReference>
<evidence type="ECO:0000313" key="4">
    <source>
        <dbReference type="Proteomes" id="UP000002743"/>
    </source>
</evidence>
<accession>C6X9G8</accession>
<name>C6X9G8_METGS</name>
<dbReference type="KEGG" id="mei:Msip34_0540"/>
<protein>
    <submittedName>
        <fullName evidence="3">Metal dependent phosphohydrolase</fullName>
    </submittedName>
</protein>
<dbReference type="PANTHER" id="PTHR43155:SF2">
    <property type="entry name" value="CYCLIC DI-GMP PHOSPHODIESTERASE PA4108"/>
    <property type="match status" value="1"/>
</dbReference>
<dbReference type="Pfam" id="PF13487">
    <property type="entry name" value="HD_5"/>
    <property type="match status" value="1"/>
</dbReference>
<dbReference type="AlphaFoldDB" id="C6X9G8"/>
<dbReference type="SUPFAM" id="SSF109604">
    <property type="entry name" value="HD-domain/PDEase-like"/>
    <property type="match status" value="1"/>
</dbReference>
<dbReference type="InterPro" id="IPR037522">
    <property type="entry name" value="HD_GYP_dom"/>
</dbReference>
<feature type="domain" description="HD" evidence="1">
    <location>
        <begin position="171"/>
        <end position="293"/>
    </location>
</feature>
<dbReference type="RefSeq" id="WP_015829430.1">
    <property type="nucleotide sequence ID" value="NC_012969.1"/>
</dbReference>
<dbReference type="CDD" id="cd00077">
    <property type="entry name" value="HDc"/>
    <property type="match status" value="1"/>
</dbReference>
<dbReference type="PROSITE" id="PS51831">
    <property type="entry name" value="HD"/>
    <property type="match status" value="1"/>
</dbReference>
<dbReference type="STRING" id="582744.Msip34_0540"/>